<dbReference type="EC" id="3.4.13.19" evidence="1"/>
<protein>
    <recommendedName>
        <fullName evidence="1">Dipeptidase</fullName>
        <ecNumber evidence="1">3.4.13.19</ecNumber>
    </recommendedName>
</protein>
<keyword evidence="1" id="KW-0862">Zinc</keyword>
<proteinExistence type="inferred from homology"/>
<organism evidence="3 4">
    <name type="scientific">Diploptera punctata</name>
    <name type="common">Pacific beetle cockroach</name>
    <dbReference type="NCBI Taxonomy" id="6984"/>
    <lineage>
        <taxon>Eukaryota</taxon>
        <taxon>Metazoa</taxon>
        <taxon>Ecdysozoa</taxon>
        <taxon>Arthropoda</taxon>
        <taxon>Hexapoda</taxon>
        <taxon>Insecta</taxon>
        <taxon>Pterygota</taxon>
        <taxon>Neoptera</taxon>
        <taxon>Polyneoptera</taxon>
        <taxon>Dictyoptera</taxon>
        <taxon>Blattodea</taxon>
        <taxon>Blaberoidea</taxon>
        <taxon>Blaberidae</taxon>
        <taxon>Diplopterinae</taxon>
        <taxon>Diploptera</taxon>
    </lineage>
</organism>
<dbReference type="GO" id="GO:0098552">
    <property type="term" value="C:side of membrane"/>
    <property type="evidence" value="ECO:0007669"/>
    <property type="project" value="UniProtKB-KW"/>
</dbReference>
<comment type="subunit">
    <text evidence="1">Homodimer; disulfide-linked.</text>
</comment>
<dbReference type="PROSITE" id="PS51365">
    <property type="entry name" value="RENAL_DIPEPTIDASE_2"/>
    <property type="match status" value="1"/>
</dbReference>
<reference evidence="3" key="1">
    <citation type="journal article" date="2023" name="IScience">
        <title>Live-bearing cockroach genome reveals convergent evolutionary mechanisms linked to viviparity in insects and beyond.</title>
        <authorList>
            <person name="Fouks B."/>
            <person name="Harrison M.C."/>
            <person name="Mikhailova A.A."/>
            <person name="Marchal E."/>
            <person name="English S."/>
            <person name="Carruthers M."/>
            <person name="Jennings E.C."/>
            <person name="Chiamaka E.L."/>
            <person name="Frigard R.A."/>
            <person name="Pippel M."/>
            <person name="Attardo G.M."/>
            <person name="Benoit J.B."/>
            <person name="Bornberg-Bauer E."/>
            <person name="Tobe S.S."/>
        </authorList>
    </citation>
    <scope>NUCLEOTIDE SEQUENCE</scope>
    <source>
        <strain evidence="3">Stay&amp;Tobe</strain>
    </source>
</reference>
<keyword evidence="1" id="KW-0449">Lipoprotein</keyword>
<keyword evidence="1" id="KW-0378">Hydrolase</keyword>
<keyword evidence="2" id="KW-0812">Transmembrane</keyword>
<comment type="subcellular location">
    <subcellularLocation>
        <location evidence="1">Membrane</location>
        <topology evidence="1">Lipid-anchor</topology>
        <topology evidence="1">GPI-anchor</topology>
    </subcellularLocation>
</comment>
<dbReference type="GO" id="GO:0006508">
    <property type="term" value="P:proteolysis"/>
    <property type="evidence" value="ECO:0007669"/>
    <property type="project" value="UniProtKB-KW"/>
</dbReference>
<keyword evidence="1" id="KW-0336">GPI-anchor</keyword>
<feature type="non-terminal residue" evidence="3">
    <location>
        <position position="423"/>
    </location>
</feature>
<keyword evidence="1" id="KW-0224">Dipeptidase</keyword>
<comment type="similarity">
    <text evidence="1">Belongs to the metallo-dependent hydrolases superfamily. Peptidase M19 family.</text>
</comment>
<dbReference type="InterPro" id="IPR032466">
    <property type="entry name" value="Metal_Hydrolase"/>
</dbReference>
<keyword evidence="2" id="KW-0472">Membrane</keyword>
<keyword evidence="1" id="KW-0482">Metalloprotease</keyword>
<evidence type="ECO:0000256" key="1">
    <source>
        <dbReference type="RuleBase" id="RU341113"/>
    </source>
</evidence>
<dbReference type="InterPro" id="IPR000180">
    <property type="entry name" value="Dipep_AS"/>
</dbReference>
<dbReference type="EMBL" id="JASPKZ010002331">
    <property type="protein sequence ID" value="KAJ9595557.1"/>
    <property type="molecule type" value="Genomic_DNA"/>
</dbReference>
<dbReference type="GO" id="GO:0070573">
    <property type="term" value="F:metallodipeptidase activity"/>
    <property type="evidence" value="ECO:0007669"/>
    <property type="project" value="InterPro"/>
</dbReference>
<dbReference type="Gene3D" id="3.20.20.140">
    <property type="entry name" value="Metal-dependent hydrolases"/>
    <property type="match status" value="1"/>
</dbReference>
<dbReference type="AlphaFoldDB" id="A0AAD8EN16"/>
<comment type="catalytic activity">
    <reaction evidence="1">
        <text>an L-aminoacyl-L-amino acid + H2O = 2 an L-alpha-amino acid</text>
        <dbReference type="Rhea" id="RHEA:48940"/>
        <dbReference type="ChEBI" id="CHEBI:15377"/>
        <dbReference type="ChEBI" id="CHEBI:59869"/>
        <dbReference type="ChEBI" id="CHEBI:77460"/>
        <dbReference type="EC" id="3.4.13.19"/>
    </reaction>
</comment>
<dbReference type="Proteomes" id="UP001233999">
    <property type="component" value="Unassembled WGS sequence"/>
</dbReference>
<comment type="cofactor">
    <cofactor evidence="1">
        <name>Zn(2+)</name>
        <dbReference type="ChEBI" id="CHEBI:29105"/>
    </cofactor>
</comment>
<dbReference type="SUPFAM" id="SSF51556">
    <property type="entry name" value="Metallo-dependent hydrolases"/>
    <property type="match status" value="1"/>
</dbReference>
<dbReference type="CDD" id="cd01301">
    <property type="entry name" value="rDP_like"/>
    <property type="match status" value="1"/>
</dbReference>
<keyword evidence="1" id="KW-0645">Protease</keyword>
<feature type="transmembrane region" description="Helical" evidence="2">
    <location>
        <begin position="18"/>
        <end position="41"/>
    </location>
</feature>
<keyword evidence="1" id="KW-1015">Disulfide bond</keyword>
<dbReference type="PANTHER" id="PTHR10443">
    <property type="entry name" value="MICROSOMAL DIPEPTIDASE"/>
    <property type="match status" value="1"/>
</dbReference>
<evidence type="ECO:0000313" key="4">
    <source>
        <dbReference type="Proteomes" id="UP001233999"/>
    </source>
</evidence>
<keyword evidence="2" id="KW-1133">Transmembrane helix</keyword>
<evidence type="ECO:0000256" key="2">
    <source>
        <dbReference type="SAM" id="Phobius"/>
    </source>
</evidence>
<dbReference type="GO" id="GO:0046872">
    <property type="term" value="F:metal ion binding"/>
    <property type="evidence" value="ECO:0007669"/>
    <property type="project" value="UniProtKB-UniRule"/>
</dbReference>
<dbReference type="PROSITE" id="PS00869">
    <property type="entry name" value="RENAL_DIPEPTIDASE_1"/>
    <property type="match status" value="1"/>
</dbReference>
<keyword evidence="1" id="KW-0325">Glycoprotein</keyword>
<dbReference type="Pfam" id="PF01244">
    <property type="entry name" value="Peptidase_M19"/>
    <property type="match status" value="1"/>
</dbReference>
<accession>A0AAD8EN16</accession>
<reference evidence="3" key="2">
    <citation type="submission" date="2023-05" db="EMBL/GenBank/DDBJ databases">
        <authorList>
            <person name="Fouks B."/>
        </authorList>
    </citation>
    <scope>NUCLEOTIDE SEQUENCE</scope>
    <source>
        <strain evidence="3">Stay&amp;Tobe</strain>
        <tissue evidence="3">Testes</tissue>
    </source>
</reference>
<feature type="non-terminal residue" evidence="3">
    <location>
        <position position="1"/>
    </location>
</feature>
<gene>
    <name evidence="3" type="ORF">L9F63_013266</name>
</gene>
<keyword evidence="1" id="KW-0479">Metal-binding</keyword>
<evidence type="ECO:0000313" key="3">
    <source>
        <dbReference type="EMBL" id="KAJ9595557.1"/>
    </source>
</evidence>
<keyword evidence="4" id="KW-1185">Reference proteome</keyword>
<dbReference type="PANTHER" id="PTHR10443:SF45">
    <property type="entry name" value="DIPEPTIDASE"/>
    <property type="match status" value="1"/>
</dbReference>
<name>A0AAD8EN16_DIPPU</name>
<sequence>FSDTPPITVVMAKPHSKLWLVVGGVILCALVIIAIVLAVLLSNQDQGILPAHVLLSQVPLIDGHNDLAYNMKLILKNQINEFDFNCYLQHNPKWNCSSCMTDIKRLNDGQVGAQFWSAYVPCSTQYHNAVEETLEQIDVIKRFVHKYPKQLELVTTANGIWESFARKRIASLIGVEGGHSIDSRLAVLRQMYELGVRYLTLTHTCNTPWKSNLKAENNGLSNFGKAVVYEMNRLGMMVDLSHVSHKTMHDVLNITMAPVIFSHSSAYAICPHHRNVHDDRENGGIVMVNFFPEFVKFNSSKPVTIEDVAEHINYIRLVTGVDHVGIGGDYDGVDKAPVGLEDVSKYPKLFELLSTPQSGKPHWSTTDLKKLAGLNLLRVFKQVEKVRDSMSNQVPYENLLPEKPDSQYKSVPMWADCGAGNAY</sequence>
<dbReference type="InterPro" id="IPR008257">
    <property type="entry name" value="Pept_M19"/>
</dbReference>
<comment type="caution">
    <text evidence="3">The sequence shown here is derived from an EMBL/GenBank/DDBJ whole genome shotgun (WGS) entry which is preliminary data.</text>
</comment>